<name>A0ABS4ITE7_9BACL</name>
<keyword evidence="2" id="KW-1185">Reference proteome</keyword>
<sequence>MNSIQTKVTVVVGEHCDRLEQFAADQLCALYTINFVKESCSQRHGYPHHSIYSELDSER</sequence>
<gene>
    <name evidence="1" type="ORF">J2Z66_002448</name>
</gene>
<reference evidence="1 2" key="1">
    <citation type="submission" date="2021-03" db="EMBL/GenBank/DDBJ databases">
        <title>Genomic Encyclopedia of Type Strains, Phase IV (KMG-IV): sequencing the most valuable type-strain genomes for metagenomic binning, comparative biology and taxonomic classification.</title>
        <authorList>
            <person name="Goeker M."/>
        </authorList>
    </citation>
    <scope>NUCLEOTIDE SEQUENCE [LARGE SCALE GENOMIC DNA]</scope>
    <source>
        <strain evidence="1 2">DSM 26048</strain>
    </source>
</reference>
<evidence type="ECO:0000313" key="1">
    <source>
        <dbReference type="EMBL" id="MBP1990842.1"/>
    </source>
</evidence>
<evidence type="ECO:0000313" key="2">
    <source>
        <dbReference type="Proteomes" id="UP001519287"/>
    </source>
</evidence>
<dbReference type="EMBL" id="JAGGLB010000006">
    <property type="protein sequence ID" value="MBP1990842.1"/>
    <property type="molecule type" value="Genomic_DNA"/>
</dbReference>
<dbReference type="Proteomes" id="UP001519287">
    <property type="component" value="Unassembled WGS sequence"/>
</dbReference>
<accession>A0ABS4ITE7</accession>
<organism evidence="1 2">
    <name type="scientific">Paenibacillus eucommiae</name>
    <dbReference type="NCBI Taxonomy" id="1355755"/>
    <lineage>
        <taxon>Bacteria</taxon>
        <taxon>Bacillati</taxon>
        <taxon>Bacillota</taxon>
        <taxon>Bacilli</taxon>
        <taxon>Bacillales</taxon>
        <taxon>Paenibacillaceae</taxon>
        <taxon>Paenibacillus</taxon>
    </lineage>
</organism>
<protein>
    <submittedName>
        <fullName evidence="1">Uncharacterized protein</fullName>
    </submittedName>
</protein>
<comment type="caution">
    <text evidence="1">The sequence shown here is derived from an EMBL/GenBank/DDBJ whole genome shotgun (WGS) entry which is preliminary data.</text>
</comment>
<proteinExistence type="predicted"/>